<dbReference type="PROSITE" id="PS51379">
    <property type="entry name" value="4FE4S_FER_2"/>
    <property type="match status" value="1"/>
</dbReference>
<dbReference type="EMBL" id="RPEM01000016">
    <property type="protein sequence ID" value="TGD41705.1"/>
    <property type="molecule type" value="Genomic_DNA"/>
</dbReference>
<dbReference type="PROSITE" id="PS00198">
    <property type="entry name" value="4FE4S_FER_1"/>
    <property type="match status" value="1"/>
</dbReference>
<dbReference type="Pfam" id="PF12838">
    <property type="entry name" value="Fer4_7"/>
    <property type="match status" value="1"/>
</dbReference>
<evidence type="ECO:0000256" key="3">
    <source>
        <dbReference type="ARBA" id="ARBA00023014"/>
    </source>
</evidence>
<evidence type="ECO:0000256" key="2">
    <source>
        <dbReference type="ARBA" id="ARBA00023004"/>
    </source>
</evidence>
<comment type="caution">
    <text evidence="5">The sequence shown here is derived from an EMBL/GenBank/DDBJ whole genome shotgun (WGS) entry which is preliminary data.</text>
</comment>
<dbReference type="InterPro" id="IPR017900">
    <property type="entry name" value="4Fe4S_Fe_S_CS"/>
</dbReference>
<feature type="domain" description="4Fe-4S ferredoxin-type" evidence="4">
    <location>
        <begin position="49"/>
        <end position="78"/>
    </location>
</feature>
<dbReference type="SUPFAM" id="SSF54862">
    <property type="entry name" value="4Fe-4S ferredoxins"/>
    <property type="match status" value="1"/>
</dbReference>
<evidence type="ECO:0000259" key="4">
    <source>
        <dbReference type="PROSITE" id="PS51379"/>
    </source>
</evidence>
<reference evidence="5 6" key="1">
    <citation type="submission" date="2018-11" db="EMBL/GenBank/DDBJ databases">
        <title>Tabrizicola sp. isolated from sediment of alpine lake.</title>
        <authorList>
            <person name="Liu Z."/>
        </authorList>
    </citation>
    <scope>NUCLEOTIDE SEQUENCE [LARGE SCALE GENOMIC DNA]</scope>
    <source>
        <strain evidence="5 6">DRYC-M-16</strain>
    </source>
</reference>
<gene>
    <name evidence="5" type="ORF">EEB11_17545</name>
</gene>
<evidence type="ECO:0000256" key="1">
    <source>
        <dbReference type="ARBA" id="ARBA00022723"/>
    </source>
</evidence>
<sequence length="366" mass="37943">MTLAYNRQPDRNVPVFLDAGACLAVQRPDSSCRACADVCATAAISVTPRQVEVAADSCTSCGRCVAVCPTGALSATVSASPAPAYECVRVPARARVAGAEVVSCLGGLTEETLRRALASGDVHLMDHGWCGDCPVSGFAAPWADVVARISAEAESLGLAARPLIVEAPLDPARALVPPQAPAAAAKGLSRRQLFSRFAAPVTLDQTAAPDALAHLPGQIAPPRLAARLDYLRLASGEQPLEAQLFPAVDLPATADMRLAAGLCPSAALSLHALPQSDVLVFDAARCLGSRGCRACVVAGAIVTPEGEGAYEGPVALIERPMADCPKCDARFAPVRGARVCDPCRKDTELAAFAHWLMRRAPVQRGA</sequence>
<organism evidence="5 6">
    <name type="scientific">Pseudotabrizicola sediminis</name>
    <dbReference type="NCBI Taxonomy" id="2486418"/>
    <lineage>
        <taxon>Bacteria</taxon>
        <taxon>Pseudomonadati</taxon>
        <taxon>Pseudomonadota</taxon>
        <taxon>Alphaproteobacteria</taxon>
        <taxon>Rhodobacterales</taxon>
        <taxon>Paracoccaceae</taxon>
        <taxon>Pseudotabrizicola</taxon>
    </lineage>
</organism>
<evidence type="ECO:0000313" key="5">
    <source>
        <dbReference type="EMBL" id="TGD41705.1"/>
    </source>
</evidence>
<keyword evidence="3" id="KW-0411">Iron-sulfur</keyword>
<keyword evidence="2" id="KW-0408">Iron</keyword>
<keyword evidence="1" id="KW-0479">Metal-binding</keyword>
<protein>
    <submittedName>
        <fullName evidence="5">4Fe-4S dicluster domain-containing protein</fullName>
    </submittedName>
</protein>
<dbReference type="Gene3D" id="3.30.70.20">
    <property type="match status" value="1"/>
</dbReference>
<dbReference type="Proteomes" id="UP000297741">
    <property type="component" value="Unassembled WGS sequence"/>
</dbReference>
<evidence type="ECO:0000313" key="6">
    <source>
        <dbReference type="Proteomes" id="UP000297741"/>
    </source>
</evidence>
<proteinExistence type="predicted"/>
<accession>A0ABY2KKL2</accession>
<name>A0ABY2KKL2_9RHOB</name>
<dbReference type="InterPro" id="IPR017896">
    <property type="entry name" value="4Fe4S_Fe-S-bd"/>
</dbReference>
<keyword evidence="6" id="KW-1185">Reference proteome</keyword>